<evidence type="ECO:0000256" key="4">
    <source>
        <dbReference type="ARBA" id="ARBA00023306"/>
    </source>
</evidence>
<evidence type="ECO:0000256" key="1">
    <source>
        <dbReference type="ARBA" id="ARBA00009065"/>
    </source>
</evidence>
<proteinExistence type="inferred from homology"/>
<dbReference type="InterPro" id="IPR039361">
    <property type="entry name" value="Cyclin"/>
</dbReference>
<keyword evidence="9" id="KW-1185">Reference proteome</keyword>
<dbReference type="InterPro" id="IPR036915">
    <property type="entry name" value="Cyclin-like_sf"/>
</dbReference>
<organism evidence="8 9">
    <name type="scientific">Panicum virgatum</name>
    <name type="common">Blackwell switchgrass</name>
    <dbReference type="NCBI Taxonomy" id="38727"/>
    <lineage>
        <taxon>Eukaryota</taxon>
        <taxon>Viridiplantae</taxon>
        <taxon>Streptophyta</taxon>
        <taxon>Embryophyta</taxon>
        <taxon>Tracheophyta</taxon>
        <taxon>Spermatophyta</taxon>
        <taxon>Magnoliopsida</taxon>
        <taxon>Liliopsida</taxon>
        <taxon>Poales</taxon>
        <taxon>Poaceae</taxon>
        <taxon>PACMAD clade</taxon>
        <taxon>Panicoideae</taxon>
        <taxon>Panicodae</taxon>
        <taxon>Paniceae</taxon>
        <taxon>Panicinae</taxon>
        <taxon>Panicum</taxon>
        <taxon>Panicum sect. Hiantes</taxon>
    </lineage>
</organism>
<dbReference type="OrthoDB" id="306099at2759"/>
<evidence type="ECO:0000256" key="2">
    <source>
        <dbReference type="ARBA" id="ARBA00022618"/>
    </source>
</evidence>
<evidence type="ECO:0000256" key="5">
    <source>
        <dbReference type="RuleBase" id="RU000383"/>
    </source>
</evidence>
<evidence type="ECO:0000256" key="3">
    <source>
        <dbReference type="ARBA" id="ARBA00023127"/>
    </source>
</evidence>
<comment type="similarity">
    <text evidence="1">Belongs to the cyclin family. Cyclin D subfamily.</text>
</comment>
<dbReference type="Pfam" id="PF00134">
    <property type="entry name" value="Cyclin_N"/>
    <property type="match status" value="1"/>
</dbReference>
<dbReference type="SUPFAM" id="SSF47954">
    <property type="entry name" value="Cyclin-like"/>
    <property type="match status" value="1"/>
</dbReference>
<dbReference type="Proteomes" id="UP000823388">
    <property type="component" value="Chromosome 2N"/>
</dbReference>
<dbReference type="EMBL" id="CM029040">
    <property type="protein sequence ID" value="KAG2637622.1"/>
    <property type="molecule type" value="Genomic_DNA"/>
</dbReference>
<feature type="domain" description="Cyclin-like" evidence="7">
    <location>
        <begin position="62"/>
        <end position="147"/>
    </location>
</feature>
<dbReference type="PANTHER" id="PTHR10177">
    <property type="entry name" value="CYCLINS"/>
    <property type="match status" value="1"/>
</dbReference>
<name>A0A8T0VN41_PANVG</name>
<gene>
    <name evidence="8" type="ORF">PVAP13_2NG529400</name>
</gene>
<dbReference type="InterPro" id="IPR013763">
    <property type="entry name" value="Cyclin-like_dom"/>
</dbReference>
<keyword evidence="2" id="KW-0132">Cell division</keyword>
<feature type="region of interest" description="Disordered" evidence="6">
    <location>
        <begin position="273"/>
        <end position="308"/>
    </location>
</feature>
<protein>
    <recommendedName>
        <fullName evidence="7">Cyclin-like domain-containing protein</fullName>
    </recommendedName>
</protein>
<evidence type="ECO:0000256" key="6">
    <source>
        <dbReference type="SAM" id="MobiDB-lite"/>
    </source>
</evidence>
<evidence type="ECO:0000259" key="7">
    <source>
        <dbReference type="SMART" id="SM00385"/>
    </source>
</evidence>
<dbReference type="InterPro" id="IPR006671">
    <property type="entry name" value="Cyclin_N"/>
</dbReference>
<keyword evidence="4" id="KW-0131">Cell cycle</keyword>
<keyword evidence="3 5" id="KW-0195">Cyclin</keyword>
<dbReference type="SMART" id="SM00385">
    <property type="entry name" value="CYCLIN"/>
    <property type="match status" value="1"/>
</dbReference>
<comment type="caution">
    <text evidence="8">The sequence shown here is derived from an EMBL/GenBank/DDBJ whole genome shotgun (WGS) entry which is preliminary data.</text>
</comment>
<dbReference type="GO" id="GO:0051301">
    <property type="term" value="P:cell division"/>
    <property type="evidence" value="ECO:0007669"/>
    <property type="project" value="UniProtKB-KW"/>
</dbReference>
<accession>A0A8T0VN41</accession>
<dbReference type="Gene3D" id="1.10.472.10">
    <property type="entry name" value="Cyclin-like"/>
    <property type="match status" value="2"/>
</dbReference>
<sequence length="308" mass="32693">MATGEWELREEDEYEFDLENPFTSPADEPIASLLDAEGHHAPSVSAAASAVRRDATGFISKVRFGGELAVHPRVAYLALNYVDRFLSKRQLPSEQQPWAPRLLAISCLSLAAKMQRVAAVSIADIQRDEEFMFDEASVRRMVRMVLGALEWRTRSVTPLAFLGFFLSACYPAPCHPTQVAAVKARAVDLLVRAQPEVKMAEFSPSVSAAAAVLAAAGEVAAENLQAFQAGVAACPFVNSDKLRECGEVLAAACGVGPVRGAASADTPVTVLGPHRSAASESDWTVGSAANGGGGEAKKRCMGPPSHWG</sequence>
<reference evidence="8" key="1">
    <citation type="submission" date="2020-05" db="EMBL/GenBank/DDBJ databases">
        <title>WGS assembly of Panicum virgatum.</title>
        <authorList>
            <person name="Lovell J.T."/>
            <person name="Jenkins J."/>
            <person name="Shu S."/>
            <person name="Juenger T.E."/>
            <person name="Schmutz J."/>
        </authorList>
    </citation>
    <scope>NUCLEOTIDE SEQUENCE</scope>
    <source>
        <strain evidence="8">AP13</strain>
    </source>
</reference>
<evidence type="ECO:0000313" key="9">
    <source>
        <dbReference type="Proteomes" id="UP000823388"/>
    </source>
</evidence>
<dbReference type="AlphaFoldDB" id="A0A8T0VN41"/>
<evidence type="ECO:0000313" key="8">
    <source>
        <dbReference type="EMBL" id="KAG2637622.1"/>
    </source>
</evidence>
<dbReference type="FunFam" id="1.10.472.10:FF:000060">
    <property type="entry name" value="D6-type cyclin"/>
    <property type="match status" value="1"/>
</dbReference>